<dbReference type="EMBL" id="QVEP01000011">
    <property type="protein sequence ID" value="RGB80364.1"/>
    <property type="molecule type" value="Genomic_DNA"/>
</dbReference>
<protein>
    <submittedName>
        <fullName evidence="1">Ribonuclease Z</fullName>
    </submittedName>
</protein>
<evidence type="ECO:0000313" key="1">
    <source>
        <dbReference type="EMBL" id="RGB80364.1"/>
    </source>
</evidence>
<dbReference type="Proteomes" id="UP000260773">
    <property type="component" value="Unassembled WGS sequence"/>
</dbReference>
<gene>
    <name evidence="1" type="ORF">DW070_06180</name>
</gene>
<proteinExistence type="predicted"/>
<accession>A0A3E2TPA9</accession>
<organism evidence="1 2">
    <name type="scientific">Coprococcus catus</name>
    <dbReference type="NCBI Taxonomy" id="116085"/>
    <lineage>
        <taxon>Bacteria</taxon>
        <taxon>Bacillati</taxon>
        <taxon>Bacillota</taxon>
        <taxon>Clostridia</taxon>
        <taxon>Lachnospirales</taxon>
        <taxon>Lachnospiraceae</taxon>
        <taxon>Coprococcus</taxon>
    </lineage>
</organism>
<evidence type="ECO:0000313" key="2">
    <source>
        <dbReference type="Proteomes" id="UP000260773"/>
    </source>
</evidence>
<reference evidence="1 2" key="1">
    <citation type="submission" date="2018-08" db="EMBL/GenBank/DDBJ databases">
        <title>A genome reference for cultivated species of the human gut microbiota.</title>
        <authorList>
            <person name="Zou Y."/>
            <person name="Xue W."/>
            <person name="Luo G."/>
        </authorList>
    </citation>
    <scope>NUCLEOTIDE SEQUENCE [LARGE SCALE GENOMIC DNA]</scope>
    <source>
        <strain evidence="1 2">AF45-17</strain>
    </source>
</reference>
<dbReference type="AlphaFoldDB" id="A0A3E2TPA9"/>
<sequence>MRVIVCVDDNGGMLFNHRRQSRDRVLCERVLQMADERDCSVYMNTYSAKIFPEDNRIAVSENYLEEAGVQDLCFVEKEPLATYFDKIDECIVFKWNRVYPADQHLDIEISKMTKVQEEEFVGFSHEKITMEVYER</sequence>
<dbReference type="RefSeq" id="WP_117527776.1">
    <property type="nucleotide sequence ID" value="NZ_JAQDKA010000012.1"/>
</dbReference>
<name>A0A3E2TPA9_9FIRM</name>
<comment type="caution">
    <text evidence="1">The sequence shown here is derived from an EMBL/GenBank/DDBJ whole genome shotgun (WGS) entry which is preliminary data.</text>
</comment>